<name>A0A6G6Y3A9_9SPHN</name>
<evidence type="ECO:0000256" key="1">
    <source>
        <dbReference type="ARBA" id="ARBA00023015"/>
    </source>
</evidence>
<keyword evidence="1" id="KW-0805">Transcription regulation</keyword>
<evidence type="ECO:0000313" key="5">
    <source>
        <dbReference type="EMBL" id="QIG79331.1"/>
    </source>
</evidence>
<accession>A0A6G6Y3A9</accession>
<evidence type="ECO:0000256" key="3">
    <source>
        <dbReference type="ARBA" id="ARBA00023163"/>
    </source>
</evidence>
<protein>
    <submittedName>
        <fullName evidence="5">Lrp/AsnC family transcriptional regulator</fullName>
    </submittedName>
</protein>
<dbReference type="PROSITE" id="PS50956">
    <property type="entry name" value="HTH_ASNC_2"/>
    <property type="match status" value="1"/>
</dbReference>
<dbReference type="PANTHER" id="PTHR30154:SF34">
    <property type="entry name" value="TRANSCRIPTIONAL REGULATOR AZLB"/>
    <property type="match status" value="1"/>
</dbReference>
<dbReference type="AlphaFoldDB" id="A0A6G6Y3A9"/>
<dbReference type="GO" id="GO:0005829">
    <property type="term" value="C:cytosol"/>
    <property type="evidence" value="ECO:0007669"/>
    <property type="project" value="TreeGrafter"/>
</dbReference>
<dbReference type="InterPro" id="IPR019887">
    <property type="entry name" value="Tscrpt_reg_AsnC/Lrp_C"/>
</dbReference>
<keyword evidence="3" id="KW-0804">Transcription</keyword>
<dbReference type="InterPro" id="IPR036390">
    <property type="entry name" value="WH_DNA-bd_sf"/>
</dbReference>
<evidence type="ECO:0000259" key="4">
    <source>
        <dbReference type="PROSITE" id="PS50956"/>
    </source>
</evidence>
<feature type="domain" description="HTH asnC-type" evidence="4">
    <location>
        <begin position="4"/>
        <end position="65"/>
    </location>
</feature>
<keyword evidence="6" id="KW-1185">Reference proteome</keyword>
<dbReference type="InterPro" id="IPR011008">
    <property type="entry name" value="Dimeric_a/b-barrel"/>
</dbReference>
<dbReference type="InterPro" id="IPR036388">
    <property type="entry name" value="WH-like_DNA-bd_sf"/>
</dbReference>
<dbReference type="SMART" id="SM00344">
    <property type="entry name" value="HTH_ASNC"/>
    <property type="match status" value="1"/>
</dbReference>
<dbReference type="EMBL" id="CP049109">
    <property type="protein sequence ID" value="QIG79331.1"/>
    <property type="molecule type" value="Genomic_DNA"/>
</dbReference>
<dbReference type="RefSeq" id="WP_165326332.1">
    <property type="nucleotide sequence ID" value="NZ_CP049109.1"/>
</dbReference>
<dbReference type="PANTHER" id="PTHR30154">
    <property type="entry name" value="LEUCINE-RESPONSIVE REGULATORY PROTEIN"/>
    <property type="match status" value="1"/>
</dbReference>
<gene>
    <name evidence="5" type="ORF">G5C33_05675</name>
</gene>
<dbReference type="KEGG" id="spzr:G5C33_05675"/>
<dbReference type="InterPro" id="IPR000485">
    <property type="entry name" value="AsnC-type_HTH_dom"/>
</dbReference>
<dbReference type="CDD" id="cd00090">
    <property type="entry name" value="HTH_ARSR"/>
    <property type="match status" value="1"/>
</dbReference>
<dbReference type="GO" id="GO:0043200">
    <property type="term" value="P:response to amino acid"/>
    <property type="evidence" value="ECO:0007669"/>
    <property type="project" value="TreeGrafter"/>
</dbReference>
<dbReference type="InterPro" id="IPR011991">
    <property type="entry name" value="ArsR-like_HTH"/>
</dbReference>
<dbReference type="GO" id="GO:0006355">
    <property type="term" value="P:regulation of DNA-templated transcription"/>
    <property type="evidence" value="ECO:0007669"/>
    <property type="project" value="UniProtKB-ARBA"/>
</dbReference>
<dbReference type="Proteomes" id="UP000501568">
    <property type="component" value="Chromosome"/>
</dbReference>
<organism evidence="5 6">
    <name type="scientific">Stakelama tenebrarum</name>
    <dbReference type="NCBI Taxonomy" id="2711215"/>
    <lineage>
        <taxon>Bacteria</taxon>
        <taxon>Pseudomonadati</taxon>
        <taxon>Pseudomonadota</taxon>
        <taxon>Alphaproteobacteria</taxon>
        <taxon>Sphingomonadales</taxon>
        <taxon>Sphingomonadaceae</taxon>
        <taxon>Stakelama</taxon>
    </lineage>
</organism>
<dbReference type="SUPFAM" id="SSF54909">
    <property type="entry name" value="Dimeric alpha+beta barrel"/>
    <property type="match status" value="1"/>
</dbReference>
<evidence type="ECO:0000313" key="6">
    <source>
        <dbReference type="Proteomes" id="UP000501568"/>
    </source>
</evidence>
<evidence type="ECO:0000256" key="2">
    <source>
        <dbReference type="ARBA" id="ARBA00023125"/>
    </source>
</evidence>
<dbReference type="Gene3D" id="3.30.70.920">
    <property type="match status" value="1"/>
</dbReference>
<dbReference type="Pfam" id="PF01037">
    <property type="entry name" value="AsnC_trans_reg"/>
    <property type="match status" value="1"/>
</dbReference>
<dbReference type="Gene3D" id="1.10.10.10">
    <property type="entry name" value="Winged helix-like DNA-binding domain superfamily/Winged helix DNA-binding domain"/>
    <property type="match status" value="1"/>
</dbReference>
<dbReference type="PRINTS" id="PR00033">
    <property type="entry name" value="HTHASNC"/>
</dbReference>
<dbReference type="SUPFAM" id="SSF46785">
    <property type="entry name" value="Winged helix' DNA-binding domain"/>
    <property type="match status" value="1"/>
</dbReference>
<keyword evidence="2" id="KW-0238">DNA-binding</keyword>
<sequence>MRKIDKTDRRLLQAIQENALLTAEQLGEACGLSPTAALKRRKKLRSDGVIERDSAVVSPRALGFDIMALVMVTLDREDRGVIDRFNQDIRNTPQITQAYYITGDADFVLFIVARDMDEYDQFTREFFYDRHPIKTFKTCVVLSAVKSGGALPIPD</sequence>
<dbReference type="GO" id="GO:0043565">
    <property type="term" value="F:sequence-specific DNA binding"/>
    <property type="evidence" value="ECO:0007669"/>
    <property type="project" value="InterPro"/>
</dbReference>
<dbReference type="Pfam" id="PF13412">
    <property type="entry name" value="HTH_24"/>
    <property type="match status" value="1"/>
</dbReference>
<dbReference type="InterPro" id="IPR019888">
    <property type="entry name" value="Tscrpt_reg_AsnC-like"/>
</dbReference>
<proteinExistence type="predicted"/>
<reference evidence="5 6" key="1">
    <citation type="submission" date="2020-02" db="EMBL/GenBank/DDBJ databases">
        <authorList>
            <person name="Zheng R.K."/>
            <person name="Sun C.M."/>
        </authorList>
    </citation>
    <scope>NUCLEOTIDE SEQUENCE [LARGE SCALE GENOMIC DNA]</scope>
    <source>
        <strain evidence="6">zrk23</strain>
    </source>
</reference>